<dbReference type="InterPro" id="IPR005754">
    <property type="entry name" value="Sortase"/>
</dbReference>
<dbReference type="NCBIfam" id="TIGR01076">
    <property type="entry name" value="sortase_fam"/>
    <property type="match status" value="1"/>
</dbReference>
<reference evidence="3" key="1">
    <citation type="journal article" date="2019" name="Int. J. Syst. Evol. Microbiol.">
        <title>The Global Catalogue of Microorganisms (GCM) 10K type strain sequencing project: providing services to taxonomists for standard genome sequencing and annotation.</title>
        <authorList>
            <consortium name="The Broad Institute Genomics Platform"/>
            <consortium name="The Broad Institute Genome Sequencing Center for Infectious Disease"/>
            <person name="Wu L."/>
            <person name="Ma J."/>
        </authorList>
    </citation>
    <scope>NUCLEOTIDE SEQUENCE [LARGE SCALE GENOMIC DNA]</scope>
    <source>
        <strain evidence="3">KCTC 42087</strain>
    </source>
</reference>
<organism evidence="2 3">
    <name type="scientific">Actinomadura rugatobispora</name>
    <dbReference type="NCBI Taxonomy" id="1994"/>
    <lineage>
        <taxon>Bacteria</taxon>
        <taxon>Bacillati</taxon>
        <taxon>Actinomycetota</taxon>
        <taxon>Actinomycetes</taxon>
        <taxon>Streptosporangiales</taxon>
        <taxon>Thermomonosporaceae</taxon>
        <taxon>Actinomadura</taxon>
    </lineage>
</organism>
<dbReference type="RefSeq" id="WP_378287208.1">
    <property type="nucleotide sequence ID" value="NZ_JBHSON010000067.1"/>
</dbReference>
<dbReference type="NCBIfam" id="NF033747">
    <property type="entry name" value="class_E_sortase"/>
    <property type="match status" value="1"/>
</dbReference>
<dbReference type="CDD" id="cd05830">
    <property type="entry name" value="Sortase_E"/>
    <property type="match status" value="1"/>
</dbReference>
<evidence type="ECO:0000313" key="2">
    <source>
        <dbReference type="EMBL" id="MFC5751304.1"/>
    </source>
</evidence>
<sequence length="224" mass="23815">MRTVLRSLAEMSLTAGLILAMFVGYLSWGTGGFTQRRQGDLHDDLERRWNSERVRALAGTGSDGGGGRGAAPPAVPEGDAFALLRVPRFGSSYRYAVVEGVGVADLRKGPGHYPGTAGPGEVGNLAVAGHRTTYGGPFERNGELARGDEILVDTATTTYVYKVTGRTIVRPSRTDVAAPVPMKPGRKPRKAMLTLTTCHPKFSAAYRLVVFAELAGRRARAAGT</sequence>
<evidence type="ECO:0000313" key="3">
    <source>
        <dbReference type="Proteomes" id="UP001596074"/>
    </source>
</evidence>
<dbReference type="InterPro" id="IPR023365">
    <property type="entry name" value="Sortase_dom-sf"/>
</dbReference>
<protein>
    <submittedName>
        <fullName evidence="2">Class E sortase</fullName>
    </submittedName>
</protein>
<dbReference type="Gene3D" id="2.40.260.10">
    <property type="entry name" value="Sortase"/>
    <property type="match status" value="1"/>
</dbReference>
<keyword evidence="1" id="KW-0378">Hydrolase</keyword>
<proteinExistence type="predicted"/>
<accession>A0ABW1AB64</accession>
<gene>
    <name evidence="2" type="ORF">ACFPZN_37290</name>
</gene>
<dbReference type="EMBL" id="JBHSON010000067">
    <property type="protein sequence ID" value="MFC5751304.1"/>
    <property type="molecule type" value="Genomic_DNA"/>
</dbReference>
<dbReference type="Pfam" id="PF04203">
    <property type="entry name" value="Sortase"/>
    <property type="match status" value="1"/>
</dbReference>
<evidence type="ECO:0000256" key="1">
    <source>
        <dbReference type="ARBA" id="ARBA00022801"/>
    </source>
</evidence>
<dbReference type="SUPFAM" id="SSF63817">
    <property type="entry name" value="Sortase"/>
    <property type="match status" value="1"/>
</dbReference>
<dbReference type="InterPro" id="IPR053465">
    <property type="entry name" value="Sortase_Class_E"/>
</dbReference>
<comment type="caution">
    <text evidence="2">The sequence shown here is derived from an EMBL/GenBank/DDBJ whole genome shotgun (WGS) entry which is preliminary data.</text>
</comment>
<name>A0ABW1AB64_9ACTN</name>
<dbReference type="Proteomes" id="UP001596074">
    <property type="component" value="Unassembled WGS sequence"/>
</dbReference>
<keyword evidence="3" id="KW-1185">Reference proteome</keyword>
<dbReference type="InterPro" id="IPR042003">
    <property type="entry name" value="Sortase_E"/>
</dbReference>